<dbReference type="InterPro" id="IPR005516">
    <property type="entry name" value="Remorin_C"/>
</dbReference>
<evidence type="ECO:0000256" key="2">
    <source>
        <dbReference type="SAM" id="Coils"/>
    </source>
</evidence>
<dbReference type="PANTHER" id="PTHR31471:SF13">
    <property type="entry name" value="REMORIN FAMILY PROTEIN"/>
    <property type="match status" value="1"/>
</dbReference>
<name>A0A328D9B7_9ASTE</name>
<evidence type="ECO:0000259" key="4">
    <source>
        <dbReference type="Pfam" id="PF03763"/>
    </source>
</evidence>
<feature type="domain" description="Remorin C-terminal" evidence="4">
    <location>
        <begin position="463"/>
        <end position="557"/>
    </location>
</feature>
<keyword evidence="6" id="KW-1185">Reference proteome</keyword>
<dbReference type="AlphaFoldDB" id="A0A328D9B7"/>
<evidence type="ECO:0000313" key="6">
    <source>
        <dbReference type="Proteomes" id="UP000249390"/>
    </source>
</evidence>
<dbReference type="PANTHER" id="PTHR31471">
    <property type="entry name" value="OS02G0116800 PROTEIN"/>
    <property type="match status" value="1"/>
</dbReference>
<dbReference type="Proteomes" id="UP000249390">
    <property type="component" value="Unassembled WGS sequence"/>
</dbReference>
<feature type="region of interest" description="Disordered" evidence="3">
    <location>
        <begin position="252"/>
        <end position="272"/>
    </location>
</feature>
<keyword evidence="2" id="KW-0175">Coiled coil</keyword>
<feature type="region of interest" description="Disordered" evidence="3">
    <location>
        <begin position="355"/>
        <end position="378"/>
    </location>
</feature>
<accession>A0A328D9B7</accession>
<organism evidence="5 6">
    <name type="scientific">Cuscuta australis</name>
    <dbReference type="NCBI Taxonomy" id="267555"/>
    <lineage>
        <taxon>Eukaryota</taxon>
        <taxon>Viridiplantae</taxon>
        <taxon>Streptophyta</taxon>
        <taxon>Embryophyta</taxon>
        <taxon>Tracheophyta</taxon>
        <taxon>Spermatophyta</taxon>
        <taxon>Magnoliopsida</taxon>
        <taxon>eudicotyledons</taxon>
        <taxon>Gunneridae</taxon>
        <taxon>Pentapetalae</taxon>
        <taxon>asterids</taxon>
        <taxon>lamiids</taxon>
        <taxon>Solanales</taxon>
        <taxon>Convolvulaceae</taxon>
        <taxon>Cuscuteae</taxon>
        <taxon>Cuscuta</taxon>
        <taxon>Cuscuta subgen. Grammica</taxon>
        <taxon>Cuscuta sect. Cleistogrammica</taxon>
    </lineage>
</organism>
<evidence type="ECO:0000256" key="1">
    <source>
        <dbReference type="ARBA" id="ARBA00005711"/>
    </source>
</evidence>
<comment type="caution">
    <text evidence="5">The sequence shown here is derived from an EMBL/GenBank/DDBJ whole genome shotgun (WGS) entry which is preliminary data.</text>
</comment>
<reference evidence="5 6" key="1">
    <citation type="submission" date="2018-06" db="EMBL/GenBank/DDBJ databases">
        <title>The Genome of Cuscuta australis (Dodder) Provides Insight into the Evolution of Plant Parasitism.</title>
        <authorList>
            <person name="Liu H."/>
        </authorList>
    </citation>
    <scope>NUCLEOTIDE SEQUENCE [LARGE SCALE GENOMIC DNA]</scope>
    <source>
        <strain evidence="6">cv. Yunnan</strain>
        <tissue evidence="5">Vines</tissue>
    </source>
</reference>
<protein>
    <recommendedName>
        <fullName evidence="4">Remorin C-terminal domain-containing protein</fullName>
    </recommendedName>
</protein>
<sequence>MPELGFHDQISAFRARDVSPDSVIFTADSNLSIFSSASASVDRCSFASDSHDHEDPCLSDTSQPHLAGHELHEASRCPASYRKSHNVHLSKRDIARVQIAENSEVETEDDSITFDSARNSFSQALKECQDRRSRNLALLHKPDRRRHASLDLNSSVANAANSSSPRFGGTKKAFVTTPRAGVFPSPYTPNYRHSSVGIQKGWSSERVPLHSSANRRQLNNALLPYYGGRTLPSKWEDAERWIFSPLAGDAATRTSLQQPQRRPKSKSGPLGPPGAAYCSSSLYSPAMPLAKRENNINLVANSPFSTRVGPTNDLSIHCGSHGVGDNFTACTEPCMARSLSINGFSELLSLSSLPAVQDEGNNDNEFNDDAASNTSGDVLRRDMVTQMSPDQPDTSPQSSFSPPLLPIVEVPRVHSFKAEVRDVPIDERVTVTRWSKKQRARIPSKSQGGADEWRRKAVEVQSEVSETENSTSKIKREENKITAWENLQKAKAEAAIRNLEMKLEKKRSSSMDKIMNKLRSAQKKAQEMRSSMSGSQGCESQINTQRALSFRRTRQVRSFSGCFTCHAF</sequence>
<dbReference type="Pfam" id="PF03763">
    <property type="entry name" value="Remorin_C"/>
    <property type="match status" value="1"/>
</dbReference>
<proteinExistence type="inferred from homology"/>
<gene>
    <name evidence="5" type="ORF">DM860_006613</name>
</gene>
<evidence type="ECO:0000313" key="5">
    <source>
        <dbReference type="EMBL" id="RAL40543.1"/>
    </source>
</evidence>
<evidence type="ECO:0000256" key="3">
    <source>
        <dbReference type="SAM" id="MobiDB-lite"/>
    </source>
</evidence>
<dbReference type="EMBL" id="NQVE01000194">
    <property type="protein sequence ID" value="RAL40543.1"/>
    <property type="molecule type" value="Genomic_DNA"/>
</dbReference>
<comment type="similarity">
    <text evidence="1">Belongs to the remorin family.</text>
</comment>
<feature type="coiled-coil region" evidence="2">
    <location>
        <begin position="450"/>
        <end position="531"/>
    </location>
</feature>